<dbReference type="RefSeq" id="XP_022104695.1">
    <property type="nucleotide sequence ID" value="XM_022249003.1"/>
</dbReference>
<dbReference type="InterPro" id="IPR000276">
    <property type="entry name" value="GPCR_Rhodpsn"/>
</dbReference>
<evidence type="ECO:0000259" key="11">
    <source>
        <dbReference type="PROSITE" id="PS50262"/>
    </source>
</evidence>
<evidence type="ECO:0000256" key="7">
    <source>
        <dbReference type="ARBA" id="ARBA00023170"/>
    </source>
</evidence>
<feature type="transmembrane region" description="Helical" evidence="10">
    <location>
        <begin position="268"/>
        <end position="291"/>
    </location>
</feature>
<evidence type="ECO:0000256" key="2">
    <source>
        <dbReference type="ARBA" id="ARBA00022475"/>
    </source>
</evidence>
<feature type="transmembrane region" description="Helical" evidence="10">
    <location>
        <begin position="133"/>
        <end position="154"/>
    </location>
</feature>
<proteinExistence type="inferred from homology"/>
<dbReference type="PROSITE" id="PS50262">
    <property type="entry name" value="G_PROTEIN_RECEP_F1_2"/>
    <property type="match status" value="1"/>
</dbReference>
<dbReference type="OrthoDB" id="9938900at2759"/>
<gene>
    <name evidence="13" type="primary">LOC110986794</name>
</gene>
<keyword evidence="7 9" id="KW-0675">Receptor</keyword>
<dbReference type="PRINTS" id="PR00237">
    <property type="entry name" value="GPCRRHODOPSN"/>
</dbReference>
<dbReference type="CDD" id="cd00637">
    <property type="entry name" value="7tm_classA_rhodopsin-like"/>
    <property type="match status" value="1"/>
</dbReference>
<feature type="transmembrane region" description="Helical" evidence="10">
    <location>
        <begin position="49"/>
        <end position="70"/>
    </location>
</feature>
<dbReference type="OMA" id="CIFRAVR"/>
<dbReference type="AlphaFoldDB" id="A0A8B7ZIJ2"/>
<dbReference type="Proteomes" id="UP000694845">
    <property type="component" value="Unplaced"/>
</dbReference>
<feature type="transmembrane region" description="Helical" evidence="10">
    <location>
        <begin position="233"/>
        <end position="256"/>
    </location>
</feature>
<keyword evidence="3 9" id="KW-0812">Transmembrane</keyword>
<dbReference type="GO" id="GO:0005886">
    <property type="term" value="C:plasma membrane"/>
    <property type="evidence" value="ECO:0007669"/>
    <property type="project" value="UniProtKB-SubCell"/>
</dbReference>
<dbReference type="GO" id="GO:0004930">
    <property type="term" value="F:G protein-coupled receptor activity"/>
    <property type="evidence" value="ECO:0007669"/>
    <property type="project" value="UniProtKB-KW"/>
</dbReference>
<accession>A0A8B7ZIJ2</accession>
<feature type="transmembrane region" description="Helical" evidence="10">
    <location>
        <begin position="90"/>
        <end position="112"/>
    </location>
</feature>
<reference evidence="13" key="1">
    <citation type="submission" date="2025-08" db="UniProtKB">
        <authorList>
            <consortium name="RefSeq"/>
        </authorList>
    </citation>
    <scope>IDENTIFICATION</scope>
</reference>
<keyword evidence="2" id="KW-1003">Cell membrane</keyword>
<evidence type="ECO:0000256" key="5">
    <source>
        <dbReference type="ARBA" id="ARBA00023040"/>
    </source>
</evidence>
<evidence type="ECO:0000313" key="13">
    <source>
        <dbReference type="RefSeq" id="XP_022104695.1"/>
    </source>
</evidence>
<evidence type="ECO:0000256" key="3">
    <source>
        <dbReference type="ARBA" id="ARBA00022692"/>
    </source>
</evidence>
<dbReference type="InterPro" id="IPR017452">
    <property type="entry name" value="GPCR_Rhodpsn_7TM"/>
</dbReference>
<organism evidence="12 13">
    <name type="scientific">Acanthaster planci</name>
    <name type="common">Crown-of-thorns starfish</name>
    <dbReference type="NCBI Taxonomy" id="133434"/>
    <lineage>
        <taxon>Eukaryota</taxon>
        <taxon>Metazoa</taxon>
        <taxon>Echinodermata</taxon>
        <taxon>Eleutherozoa</taxon>
        <taxon>Asterozoa</taxon>
        <taxon>Asteroidea</taxon>
        <taxon>Valvatacea</taxon>
        <taxon>Valvatida</taxon>
        <taxon>Acanthasteridae</taxon>
        <taxon>Acanthaster</taxon>
    </lineage>
</organism>
<evidence type="ECO:0000256" key="4">
    <source>
        <dbReference type="ARBA" id="ARBA00022989"/>
    </source>
</evidence>
<keyword evidence="12" id="KW-1185">Reference proteome</keyword>
<keyword evidence="5 9" id="KW-0297">G-protein coupled receptor</keyword>
<evidence type="ECO:0000313" key="12">
    <source>
        <dbReference type="Proteomes" id="UP000694845"/>
    </source>
</evidence>
<feature type="domain" description="G-protein coupled receptors family 1 profile" evidence="11">
    <location>
        <begin position="29"/>
        <end position="288"/>
    </location>
</feature>
<dbReference type="Pfam" id="PF00001">
    <property type="entry name" value="7tm_1"/>
    <property type="match status" value="1"/>
</dbReference>
<feature type="transmembrane region" description="Helical" evidence="10">
    <location>
        <begin position="174"/>
        <end position="197"/>
    </location>
</feature>
<sequence>MESQQDDRGIAVSISMVLSTSFLILTVTGNLLVLLVLGRAGQLRATVRLLLVNLAVLDLTLGCFVLPYVVNPSNDSLSPQGSPDSAVFCQAVGFMRVLSLSGSSFTLFALSYERYVAIAYPLKHMHMITVETVVKYMVVIWLLAVTVAVLPFLGLGQYLYSPHQFVCWPEGHTFTLVFVFLVFFTTFVNMVFMYFCIFRAVRRRRSIIHALVLRIAQGFTGQKVERFRTTTTITLVLGVYGITWAPFCCTHVLSILFRAFTPVAATEMLTTCFLLFITPSDITAAGLLKLIKAEYF</sequence>
<dbReference type="GeneID" id="110986794"/>
<dbReference type="KEGG" id="aplc:110986794"/>
<feature type="transmembrane region" description="Helical" evidence="10">
    <location>
        <begin position="12"/>
        <end position="37"/>
    </location>
</feature>
<protein>
    <submittedName>
        <fullName evidence="13">Beta-1 adrenergic receptor-like</fullName>
    </submittedName>
</protein>
<evidence type="ECO:0000256" key="1">
    <source>
        <dbReference type="ARBA" id="ARBA00004651"/>
    </source>
</evidence>
<dbReference type="PROSITE" id="PS00237">
    <property type="entry name" value="G_PROTEIN_RECEP_F1_1"/>
    <property type="match status" value="1"/>
</dbReference>
<keyword evidence="8 9" id="KW-0807">Transducer</keyword>
<dbReference type="Gene3D" id="1.20.1070.10">
    <property type="entry name" value="Rhodopsin 7-helix transmembrane proteins"/>
    <property type="match status" value="1"/>
</dbReference>
<name>A0A8B7ZIJ2_ACAPL</name>
<comment type="similarity">
    <text evidence="9">Belongs to the G-protein coupled receptor 1 family.</text>
</comment>
<dbReference type="PANTHER" id="PTHR22752">
    <property type="entry name" value="G PROTEIN-COUPLED RECEPTOR"/>
    <property type="match status" value="1"/>
</dbReference>
<comment type="subcellular location">
    <subcellularLocation>
        <location evidence="1">Cell membrane</location>
        <topology evidence="1">Multi-pass membrane protein</topology>
    </subcellularLocation>
</comment>
<keyword evidence="4 10" id="KW-1133">Transmembrane helix</keyword>
<keyword evidence="6 10" id="KW-0472">Membrane</keyword>
<evidence type="ECO:0000256" key="9">
    <source>
        <dbReference type="RuleBase" id="RU000688"/>
    </source>
</evidence>
<dbReference type="SUPFAM" id="SSF81321">
    <property type="entry name" value="Family A G protein-coupled receptor-like"/>
    <property type="match status" value="1"/>
</dbReference>
<evidence type="ECO:0000256" key="6">
    <source>
        <dbReference type="ARBA" id="ARBA00023136"/>
    </source>
</evidence>
<evidence type="ECO:0000256" key="10">
    <source>
        <dbReference type="SAM" id="Phobius"/>
    </source>
</evidence>
<evidence type="ECO:0000256" key="8">
    <source>
        <dbReference type="ARBA" id="ARBA00023224"/>
    </source>
</evidence>